<comment type="caution">
    <text evidence="1">The sequence shown here is derived from an EMBL/GenBank/DDBJ whole genome shotgun (WGS) entry which is preliminary data.</text>
</comment>
<keyword evidence="2" id="KW-1185">Reference proteome</keyword>
<reference evidence="1 2" key="1">
    <citation type="journal article" date="2021" name="Appl. Environ. Microbiol.">
        <title>Genetic linkage and physical mapping for an oyster mushroom Pleurotus cornucopiae and QTL analysis for the trait cap color.</title>
        <authorList>
            <person name="Zhang Y."/>
            <person name="Gao W."/>
            <person name="Sonnenberg A."/>
            <person name="Chen Q."/>
            <person name="Zhang J."/>
            <person name="Huang C."/>
        </authorList>
    </citation>
    <scope>NUCLEOTIDE SEQUENCE [LARGE SCALE GENOMIC DNA]</scope>
    <source>
        <strain evidence="1">CCMSSC00406</strain>
    </source>
</reference>
<evidence type="ECO:0000313" key="1">
    <source>
        <dbReference type="EMBL" id="KAG9218093.1"/>
    </source>
</evidence>
<organism evidence="1 2">
    <name type="scientific">Pleurotus cornucopiae</name>
    <name type="common">Cornucopia mushroom</name>
    <dbReference type="NCBI Taxonomy" id="5321"/>
    <lineage>
        <taxon>Eukaryota</taxon>
        <taxon>Fungi</taxon>
        <taxon>Dikarya</taxon>
        <taxon>Basidiomycota</taxon>
        <taxon>Agaricomycotina</taxon>
        <taxon>Agaricomycetes</taxon>
        <taxon>Agaricomycetidae</taxon>
        <taxon>Agaricales</taxon>
        <taxon>Pleurotineae</taxon>
        <taxon>Pleurotaceae</taxon>
        <taxon>Pleurotus</taxon>
    </lineage>
</organism>
<gene>
    <name evidence="1" type="ORF">CCMSSC00406_0010252</name>
</gene>
<dbReference type="EMBL" id="WQMT02000010">
    <property type="protein sequence ID" value="KAG9218093.1"/>
    <property type="molecule type" value="Genomic_DNA"/>
</dbReference>
<dbReference type="Proteomes" id="UP000824881">
    <property type="component" value="Unassembled WGS sequence"/>
</dbReference>
<sequence length="306" mass="33575">MPNERMDETLQLNGLEHRCQTPDLTPRVVLSSILSTHYDIDVGGLDTRDNMTTAEEKTQTQQDEAAKGPLITTGQSSTSGMVNNLIPPLGTKYYGQQTHTFLNNNVVGTDAAGHFGTVSWSADIYTYGTGGVDPKDPNFAADGGLLYIIMVHRASVQIYSNYSADVWNTMTFEISLENSNLTPVCQLPSTGSESISGDNYNYSIDFEQSMQMLQNGGNEPLLFDAKYQQSFSLVQAKQSSSTSNCIQFKLNTTGSTNDHRNTEISALSMFTHKNPSQFTVYPGFSFDINGHEHWAVGGGWSLSLPF</sequence>
<proteinExistence type="predicted"/>
<accession>A0ACB7IIP8</accession>
<protein>
    <submittedName>
        <fullName evidence="1">Uncharacterized protein</fullName>
    </submittedName>
</protein>
<evidence type="ECO:0000313" key="2">
    <source>
        <dbReference type="Proteomes" id="UP000824881"/>
    </source>
</evidence>
<name>A0ACB7IIP8_PLECO</name>